<sequence length="746" mass="82865">MLQGWSWSSILHPALPAPPGKADHTMGAAARDFLKLQNQAWKRRWFVLRSGRLTGDPDVLEYYKNDHAKKPIRIIDLNLCQQVDAGLTFNKKEFENSYIFDINTIDRVFYLVADSEEEMNKWVRCICDICGFNPTDEDAVKPPGSSLQASADLPLAVNTSLPSMQAESSLPPPYQLINIPSLESSCSQEDPQDYLLLINCQSKKPEPMSQGSSFISEEGQEYLLLEDFESKKIPLQSHADSAKSTSSETDCNDNVPSHKNPAPSVSKHAVNGFFQQQSVYDSPPPRSTMVSVDCSLYNLPRSYSQDVLPKAASPSGTDAEGEQHIFSAPSATSLDAQMRHISISYDIPPTPGGTYQIPRTFPEGTLAQTSKLEIIPDIPPPRPPKPHHSSDRSPVETCSITRTASDTDSSYCIPTMGMPPSRSNTVSTVDLNIFRKDISSQDCYDIPRTFPNDRSSSLEGFHNHFKNRSMLTVGSVSSEELDENYVPMNPNSPPRQHSSSFTEPIQETNYVPMTPGTFDFSLFGMQVPPPAHMGFRSSPKTPPRRSVPVAECEPPPVDRNLKPDRKGQSPKILRPKPHGLERTDSQTIGDFTTRRKVKPAPLEIKPLPEWEELQAPVRSPITRSFAREEESFYCTVPITPVKREGSEWERTEEILFASNSLDGGSSPMVKPKGDKQVEYLDLDLDSGKSTPPRKKKSSGSGSSVADERVDYVVVDQQKTLALKSTREAWTDGRQSTESETPSKNVK</sequence>
<name>A0A3Q0FR42_ALLSI</name>
<feature type="region of interest" description="Disordered" evidence="2">
    <location>
        <begin position="531"/>
        <end position="590"/>
    </location>
</feature>
<dbReference type="Gene3D" id="2.30.29.30">
    <property type="entry name" value="Pleckstrin-homology domain (PH domain)/Phosphotyrosine-binding domain (PTB)"/>
    <property type="match status" value="1"/>
</dbReference>
<dbReference type="InterPro" id="IPR046355">
    <property type="entry name" value="Gab1-4-like"/>
</dbReference>
<feature type="region of interest" description="Disordered" evidence="2">
    <location>
        <begin position="659"/>
        <end position="710"/>
    </location>
</feature>
<keyword evidence="4" id="KW-1185">Reference proteome</keyword>
<feature type="compositionally biased region" description="Polar residues" evidence="2">
    <location>
        <begin position="238"/>
        <end position="257"/>
    </location>
</feature>
<evidence type="ECO:0000313" key="4">
    <source>
        <dbReference type="Proteomes" id="UP000189705"/>
    </source>
</evidence>
<evidence type="ECO:0000256" key="2">
    <source>
        <dbReference type="SAM" id="MobiDB-lite"/>
    </source>
</evidence>
<dbReference type="SUPFAM" id="SSF50729">
    <property type="entry name" value="PH domain-like"/>
    <property type="match status" value="1"/>
</dbReference>
<feature type="domain" description="PH" evidence="3">
    <location>
        <begin position="27"/>
        <end position="131"/>
    </location>
</feature>
<proteinExistence type="inferred from homology"/>
<dbReference type="PANTHER" id="PTHR45960:SF5">
    <property type="entry name" value="GRB2-ASSOCIATED-BINDING PROTEIN 1"/>
    <property type="match status" value="1"/>
</dbReference>
<protein>
    <submittedName>
        <fullName evidence="5">GRB2-associated-binding protein 1 isoform X3</fullName>
    </submittedName>
</protein>
<organism evidence="4 5">
    <name type="scientific">Alligator sinensis</name>
    <name type="common">Chinese alligator</name>
    <dbReference type="NCBI Taxonomy" id="38654"/>
    <lineage>
        <taxon>Eukaryota</taxon>
        <taxon>Metazoa</taxon>
        <taxon>Chordata</taxon>
        <taxon>Craniata</taxon>
        <taxon>Vertebrata</taxon>
        <taxon>Euteleostomi</taxon>
        <taxon>Archelosauria</taxon>
        <taxon>Archosauria</taxon>
        <taxon>Crocodylia</taxon>
        <taxon>Alligatoridae</taxon>
        <taxon>Alligatorinae</taxon>
        <taxon>Alligator</taxon>
    </lineage>
</organism>
<dbReference type="GeneID" id="102379491"/>
<dbReference type="Proteomes" id="UP000189705">
    <property type="component" value="Unplaced"/>
</dbReference>
<gene>
    <name evidence="5" type="primary">GAB1</name>
</gene>
<dbReference type="InterPro" id="IPR001849">
    <property type="entry name" value="PH_domain"/>
</dbReference>
<dbReference type="Pfam" id="PF00169">
    <property type="entry name" value="PH"/>
    <property type="match status" value="1"/>
</dbReference>
<dbReference type="PROSITE" id="PS50003">
    <property type="entry name" value="PH_DOMAIN"/>
    <property type="match status" value="1"/>
</dbReference>
<feature type="compositionally biased region" description="Basic and acidic residues" evidence="2">
    <location>
        <begin position="724"/>
        <end position="736"/>
    </location>
</feature>
<feature type="region of interest" description="Disordered" evidence="2">
    <location>
        <begin position="723"/>
        <end position="746"/>
    </location>
</feature>
<reference evidence="5" key="1">
    <citation type="submission" date="2025-08" db="UniProtKB">
        <authorList>
            <consortium name="RefSeq"/>
        </authorList>
    </citation>
    <scope>IDENTIFICATION</scope>
</reference>
<dbReference type="AlphaFoldDB" id="A0A3Q0FR42"/>
<evidence type="ECO:0000313" key="5">
    <source>
        <dbReference type="RefSeq" id="XP_025049779.1"/>
    </source>
</evidence>
<dbReference type="CTD" id="2549"/>
<dbReference type="GO" id="GO:0005737">
    <property type="term" value="C:cytoplasm"/>
    <property type="evidence" value="ECO:0007669"/>
    <property type="project" value="TreeGrafter"/>
</dbReference>
<accession>A0A3Q0FR42</accession>
<dbReference type="GO" id="GO:0007165">
    <property type="term" value="P:signal transduction"/>
    <property type="evidence" value="ECO:0007669"/>
    <property type="project" value="TreeGrafter"/>
</dbReference>
<evidence type="ECO:0000256" key="1">
    <source>
        <dbReference type="ARBA" id="ARBA00029462"/>
    </source>
</evidence>
<feature type="region of interest" description="Disordered" evidence="2">
    <location>
        <begin position="376"/>
        <end position="397"/>
    </location>
</feature>
<dbReference type="PANTHER" id="PTHR45960">
    <property type="entry name" value="GRB2-ASSOCIATED-BINDING PROTEIN"/>
    <property type="match status" value="1"/>
</dbReference>
<comment type="similarity">
    <text evidence="1">Belongs to the GAB family.</text>
</comment>
<feature type="region of interest" description="Disordered" evidence="2">
    <location>
        <begin position="235"/>
        <end position="266"/>
    </location>
</feature>
<evidence type="ECO:0000259" key="3">
    <source>
        <dbReference type="PROSITE" id="PS50003"/>
    </source>
</evidence>
<feature type="compositionally biased region" description="Polar residues" evidence="2">
    <location>
        <begin position="737"/>
        <end position="746"/>
    </location>
</feature>
<dbReference type="SMART" id="SM00233">
    <property type="entry name" value="PH"/>
    <property type="match status" value="1"/>
</dbReference>
<dbReference type="RefSeq" id="XP_025049779.1">
    <property type="nucleotide sequence ID" value="XM_025193994.1"/>
</dbReference>
<dbReference type="InterPro" id="IPR011993">
    <property type="entry name" value="PH-like_dom_sf"/>
</dbReference>
<dbReference type="GO" id="GO:0035591">
    <property type="term" value="F:signaling adaptor activity"/>
    <property type="evidence" value="ECO:0007669"/>
    <property type="project" value="TreeGrafter"/>
</dbReference>